<evidence type="ECO:0000313" key="2">
    <source>
        <dbReference type="Proteomes" id="UP001163603"/>
    </source>
</evidence>
<sequence>MWQLSGIPCVHAISCLLHRNVFNFEEHVDQKFRIPMYLQTYADMIHPVPDKTSWPEISDEKIWPPTKQPKPGRPPKSRRRDPTEEPKSKRVSTLRCSVYNVMGHNKRSCKKNPANANKGKKQKRTFVRTMTAPSSAAQFAASSMPSSTHMSILSQTSSSRGQPSH</sequence>
<proteinExistence type="predicted"/>
<dbReference type="Proteomes" id="UP001163603">
    <property type="component" value="Chromosome 8"/>
</dbReference>
<keyword evidence="2" id="KW-1185">Reference proteome</keyword>
<reference evidence="2" key="1">
    <citation type="journal article" date="2023" name="G3 (Bethesda)">
        <title>Genome assembly and association tests identify interacting loci associated with vigor, precocity, and sex in interspecific pistachio rootstocks.</title>
        <authorList>
            <person name="Palmer W."/>
            <person name="Jacygrad E."/>
            <person name="Sagayaradj S."/>
            <person name="Cavanaugh K."/>
            <person name="Han R."/>
            <person name="Bertier L."/>
            <person name="Beede B."/>
            <person name="Kafkas S."/>
            <person name="Golino D."/>
            <person name="Preece J."/>
            <person name="Michelmore R."/>
        </authorList>
    </citation>
    <scope>NUCLEOTIDE SEQUENCE [LARGE SCALE GENOMIC DNA]</scope>
</reference>
<protein>
    <submittedName>
        <fullName evidence="1">Uncharacterized protein</fullName>
    </submittedName>
</protein>
<organism evidence="1 2">
    <name type="scientific">Pistacia integerrima</name>
    <dbReference type="NCBI Taxonomy" id="434235"/>
    <lineage>
        <taxon>Eukaryota</taxon>
        <taxon>Viridiplantae</taxon>
        <taxon>Streptophyta</taxon>
        <taxon>Embryophyta</taxon>
        <taxon>Tracheophyta</taxon>
        <taxon>Spermatophyta</taxon>
        <taxon>Magnoliopsida</taxon>
        <taxon>eudicotyledons</taxon>
        <taxon>Gunneridae</taxon>
        <taxon>Pentapetalae</taxon>
        <taxon>rosids</taxon>
        <taxon>malvids</taxon>
        <taxon>Sapindales</taxon>
        <taxon>Anacardiaceae</taxon>
        <taxon>Pistacia</taxon>
    </lineage>
</organism>
<comment type="caution">
    <text evidence="1">The sequence shown here is derived from an EMBL/GenBank/DDBJ whole genome shotgun (WGS) entry which is preliminary data.</text>
</comment>
<name>A0ACC0Y870_9ROSI</name>
<dbReference type="EMBL" id="CM047743">
    <property type="protein sequence ID" value="KAJ0031487.1"/>
    <property type="molecule type" value="Genomic_DNA"/>
</dbReference>
<accession>A0ACC0Y870</accession>
<evidence type="ECO:0000313" key="1">
    <source>
        <dbReference type="EMBL" id="KAJ0031487.1"/>
    </source>
</evidence>
<gene>
    <name evidence="1" type="ORF">Pint_13742</name>
</gene>